<evidence type="ECO:0000313" key="1">
    <source>
        <dbReference type="EMBL" id="NGM23115.1"/>
    </source>
</evidence>
<organism evidence="1 2">
    <name type="scientific">Falsiroseomonas algicola</name>
    <dbReference type="NCBI Taxonomy" id="2716930"/>
    <lineage>
        <taxon>Bacteria</taxon>
        <taxon>Pseudomonadati</taxon>
        <taxon>Pseudomonadota</taxon>
        <taxon>Alphaproteobacteria</taxon>
        <taxon>Acetobacterales</taxon>
        <taxon>Roseomonadaceae</taxon>
        <taxon>Falsiroseomonas</taxon>
    </lineage>
</organism>
<accession>A0A6M1LRT5</accession>
<name>A0A6M1LRT5_9PROT</name>
<dbReference type="InterPro" id="IPR029063">
    <property type="entry name" value="SAM-dependent_MTases_sf"/>
</dbReference>
<dbReference type="PANTHER" id="PTHR20974">
    <property type="entry name" value="UPF0585 PROTEIN CG18661"/>
    <property type="match status" value="1"/>
</dbReference>
<gene>
    <name evidence="1" type="ORF">G3576_24090</name>
</gene>
<reference evidence="1 2" key="1">
    <citation type="submission" date="2020-02" db="EMBL/GenBank/DDBJ databases">
        <authorList>
            <person name="Kim H.M."/>
            <person name="Jeon C.O."/>
        </authorList>
    </citation>
    <scope>NUCLEOTIDE SEQUENCE [LARGE SCALE GENOMIC DNA]</scope>
    <source>
        <strain evidence="1 2">PeD5</strain>
    </source>
</reference>
<evidence type="ECO:0000313" key="2">
    <source>
        <dbReference type="Proteomes" id="UP000475385"/>
    </source>
</evidence>
<dbReference type="PANTHER" id="PTHR20974:SF0">
    <property type="entry name" value="UPF0585 PROTEIN CG18661"/>
    <property type="match status" value="1"/>
</dbReference>
<dbReference type="Gene3D" id="3.40.50.150">
    <property type="entry name" value="Vaccinia Virus protein VP39"/>
    <property type="match status" value="1"/>
</dbReference>
<comment type="caution">
    <text evidence="1">The sequence shown here is derived from an EMBL/GenBank/DDBJ whole genome shotgun (WGS) entry which is preliminary data.</text>
</comment>
<dbReference type="InterPro" id="IPR010342">
    <property type="entry name" value="DUF938"/>
</dbReference>
<reference evidence="1 2" key="2">
    <citation type="submission" date="2020-03" db="EMBL/GenBank/DDBJ databases">
        <title>Roseomonas stagni sp. nov., isolated from pond water in Japan.</title>
        <authorList>
            <person name="Furuhata K."/>
            <person name="Miyamoto H."/>
            <person name="Goto K."/>
        </authorList>
    </citation>
    <scope>NUCLEOTIDE SEQUENCE [LARGE SCALE GENOMIC DNA]</scope>
    <source>
        <strain evidence="1 2">PeD5</strain>
    </source>
</reference>
<sequence>MSDDPRRYAPATLRNRDPILAELRRLLPPSGLVLEVASGTGEHCAHFAAALPALDWQPTDLDPENRASIAAWCQGLPNVRAPIAMDAGAAWPVPAADAVLCINMIHIAPWAATEGLMRGAARALPAGAPLILYGPYRQDGVPTAPSNEEFDASLNARDPAWGLRHLEAVAALAAMQGFGPPEVTSMPANNLVVAFRRA</sequence>
<dbReference type="RefSeq" id="WP_164697038.1">
    <property type="nucleotide sequence ID" value="NZ_JAAIKB010000013.1"/>
</dbReference>
<dbReference type="EMBL" id="JAAIKB010000013">
    <property type="protein sequence ID" value="NGM23115.1"/>
    <property type="molecule type" value="Genomic_DNA"/>
</dbReference>
<dbReference type="AlphaFoldDB" id="A0A6M1LRT5"/>
<dbReference type="Proteomes" id="UP000475385">
    <property type="component" value="Unassembled WGS sequence"/>
</dbReference>
<protein>
    <submittedName>
        <fullName evidence="1">DUF938 domain-containing protein</fullName>
    </submittedName>
</protein>
<dbReference type="Pfam" id="PF06080">
    <property type="entry name" value="DUF938"/>
    <property type="match status" value="1"/>
</dbReference>
<keyword evidence="2" id="KW-1185">Reference proteome</keyword>
<dbReference type="SUPFAM" id="SSF53335">
    <property type="entry name" value="S-adenosyl-L-methionine-dependent methyltransferases"/>
    <property type="match status" value="1"/>
</dbReference>
<proteinExistence type="predicted"/>